<comment type="caution">
    <text evidence="2">The sequence shown here is derived from an EMBL/GenBank/DDBJ whole genome shotgun (WGS) entry which is preliminary data.</text>
</comment>
<dbReference type="EMBL" id="SBHS01000012">
    <property type="protein sequence ID" value="TWU74190.1"/>
    <property type="molecule type" value="Genomic_DNA"/>
</dbReference>
<evidence type="ECO:0000313" key="5">
    <source>
        <dbReference type="Proteomes" id="UP000317257"/>
    </source>
</evidence>
<feature type="region of interest" description="Disordered" evidence="1">
    <location>
        <begin position="62"/>
        <end position="112"/>
    </location>
</feature>
<name>A0A166X435_METRR</name>
<reference evidence="2 4" key="1">
    <citation type="journal article" date="2016" name="Genome Biol. Evol.">
        <title>Divergent and convergent evolution of fungal pathogenicity.</title>
        <authorList>
            <person name="Shang Y."/>
            <person name="Xiao G."/>
            <person name="Zheng P."/>
            <person name="Cen K."/>
            <person name="Zhan S."/>
            <person name="Wang C."/>
        </authorList>
    </citation>
    <scope>NUCLEOTIDE SEQUENCE [LARGE SCALE GENOMIC DNA]</scope>
    <source>
        <strain evidence="2 4">RCEF 4871</strain>
    </source>
</reference>
<accession>A0A166X435</accession>
<sequence>MEALRLVSEGCDSRVEDAGSESSATRDQVSELTRCLKGIELPSREALMTLLWAVKLEERKSRRGEDEKFELESGTPEFQPLEKKSYDLKVSGMKRSRTQMAGRTGNKRYRLS</sequence>
<evidence type="ECO:0000313" key="3">
    <source>
        <dbReference type="EMBL" id="TWU74190.1"/>
    </source>
</evidence>
<dbReference type="STRING" id="1081105.A0A166X435"/>
<reference evidence="5" key="2">
    <citation type="submission" date="2018-12" db="EMBL/GenBank/DDBJ databases">
        <title>The complete genome of Metarhizium rileyi, a key fungal pathogen of Lepidoptera.</title>
        <authorList>
            <person name="Binneck E."/>
            <person name="Lastra C.C.L."/>
            <person name="Sosa-Gomez D.R."/>
        </authorList>
    </citation>
    <scope>NUCLEOTIDE SEQUENCE [LARGE SCALE GENOMIC DNA]</scope>
    <source>
        <strain evidence="5">Cep018-CH2</strain>
    </source>
</reference>
<protein>
    <submittedName>
        <fullName evidence="2">Uncharacterized protein</fullName>
    </submittedName>
</protein>
<evidence type="ECO:0000313" key="2">
    <source>
        <dbReference type="EMBL" id="OAA35409.1"/>
    </source>
</evidence>
<gene>
    <name evidence="3" type="ORF">ED733_001834</name>
    <name evidence="2" type="ORF">NOR_07988</name>
</gene>
<dbReference type="OrthoDB" id="674948at2759"/>
<dbReference type="Proteomes" id="UP000317257">
    <property type="component" value="Unassembled WGS sequence"/>
</dbReference>
<keyword evidence="4" id="KW-1185">Reference proteome</keyword>
<dbReference type="Proteomes" id="UP000243498">
    <property type="component" value="Unassembled WGS sequence"/>
</dbReference>
<evidence type="ECO:0000256" key="1">
    <source>
        <dbReference type="SAM" id="MobiDB-lite"/>
    </source>
</evidence>
<evidence type="ECO:0000313" key="4">
    <source>
        <dbReference type="Proteomes" id="UP000243498"/>
    </source>
</evidence>
<reference evidence="3" key="3">
    <citation type="journal article" date="2019" name="Microbiol. Resour. Announc.">
        <title>Genome Sequence of Metarhizium rileyi, a Microbial Control Agent for Lepidoptera.</title>
        <authorList>
            <person name="Binneck E."/>
            <person name="Lastra C.C.L."/>
            <person name="Sosa-Gomez D.R."/>
        </authorList>
    </citation>
    <scope>NUCLEOTIDE SEQUENCE</scope>
    <source>
        <strain evidence="3">Cep018-CH2</strain>
    </source>
</reference>
<feature type="region of interest" description="Disordered" evidence="1">
    <location>
        <begin position="1"/>
        <end position="27"/>
    </location>
</feature>
<dbReference type="AlphaFoldDB" id="A0A166X435"/>
<accession>A0A5C6G941</accession>
<proteinExistence type="predicted"/>
<dbReference type="EMBL" id="AZHC01000042">
    <property type="protein sequence ID" value="OAA35409.1"/>
    <property type="molecule type" value="Genomic_DNA"/>
</dbReference>
<organism evidence="2 4">
    <name type="scientific">Metarhizium rileyi (strain RCEF 4871)</name>
    <name type="common">Nomuraea rileyi</name>
    <dbReference type="NCBI Taxonomy" id="1649241"/>
    <lineage>
        <taxon>Eukaryota</taxon>
        <taxon>Fungi</taxon>
        <taxon>Dikarya</taxon>
        <taxon>Ascomycota</taxon>
        <taxon>Pezizomycotina</taxon>
        <taxon>Sordariomycetes</taxon>
        <taxon>Hypocreomycetidae</taxon>
        <taxon>Hypocreales</taxon>
        <taxon>Clavicipitaceae</taxon>
        <taxon>Metarhizium</taxon>
    </lineage>
</organism>